<comment type="similarity">
    <text evidence="1">Belongs to the SS18 family.</text>
</comment>
<gene>
    <name evidence="4" type="ORF">V6N11_068168</name>
</gene>
<feature type="region of interest" description="Disordered" evidence="2">
    <location>
        <begin position="186"/>
        <end position="208"/>
    </location>
</feature>
<organism evidence="4 5">
    <name type="scientific">Hibiscus sabdariffa</name>
    <name type="common">roselle</name>
    <dbReference type="NCBI Taxonomy" id="183260"/>
    <lineage>
        <taxon>Eukaryota</taxon>
        <taxon>Viridiplantae</taxon>
        <taxon>Streptophyta</taxon>
        <taxon>Embryophyta</taxon>
        <taxon>Tracheophyta</taxon>
        <taxon>Spermatophyta</taxon>
        <taxon>Magnoliopsida</taxon>
        <taxon>eudicotyledons</taxon>
        <taxon>Gunneridae</taxon>
        <taxon>Pentapetalae</taxon>
        <taxon>rosids</taxon>
        <taxon>malvids</taxon>
        <taxon>Malvales</taxon>
        <taxon>Malvaceae</taxon>
        <taxon>Malvoideae</taxon>
        <taxon>Hibiscus</taxon>
    </lineage>
</organism>
<evidence type="ECO:0000256" key="2">
    <source>
        <dbReference type="SAM" id="MobiDB-lite"/>
    </source>
</evidence>
<evidence type="ECO:0000313" key="4">
    <source>
        <dbReference type="EMBL" id="KAK9028361.1"/>
    </source>
</evidence>
<evidence type="ECO:0000259" key="3">
    <source>
        <dbReference type="Pfam" id="PF05030"/>
    </source>
</evidence>
<dbReference type="Pfam" id="PF05030">
    <property type="entry name" value="SSXT"/>
    <property type="match status" value="1"/>
</dbReference>
<name>A0ABR2SSU8_9ROSI</name>
<comment type="caution">
    <text evidence="4">The sequence shown here is derived from an EMBL/GenBank/DDBJ whole genome shotgun (WGS) entry which is preliminary data.</text>
</comment>
<evidence type="ECO:0000313" key="5">
    <source>
        <dbReference type="Proteomes" id="UP001396334"/>
    </source>
</evidence>
<protein>
    <recommendedName>
        <fullName evidence="3">SS18 N-terminal domain-containing protein</fullName>
    </recommendedName>
</protein>
<accession>A0ABR2SSU8</accession>
<keyword evidence="5" id="KW-1185">Reference proteome</keyword>
<feature type="domain" description="SS18 N-terminal" evidence="3">
    <location>
        <begin position="10"/>
        <end position="63"/>
    </location>
</feature>
<dbReference type="EMBL" id="JBBPBN010000012">
    <property type="protein sequence ID" value="KAK9028361.1"/>
    <property type="molecule type" value="Genomic_DNA"/>
</dbReference>
<dbReference type="Proteomes" id="UP001396334">
    <property type="component" value="Unassembled WGS sequence"/>
</dbReference>
<reference evidence="4 5" key="1">
    <citation type="journal article" date="2024" name="G3 (Bethesda)">
        <title>Genome assembly of Hibiscus sabdariffa L. provides insights into metabolisms of medicinal natural products.</title>
        <authorList>
            <person name="Kim T."/>
        </authorList>
    </citation>
    <scope>NUCLEOTIDE SEQUENCE [LARGE SCALE GENOMIC DNA]</scope>
    <source>
        <strain evidence="4">TK-2024</strain>
        <tissue evidence="4">Old leaves</tissue>
    </source>
</reference>
<evidence type="ECO:0000256" key="1">
    <source>
        <dbReference type="ARBA" id="ARBA00007945"/>
    </source>
</evidence>
<dbReference type="InterPro" id="IPR007726">
    <property type="entry name" value="SS18_N"/>
</dbReference>
<sequence>MQQPPQLMSITTEQIQKYLDENKELIMAIMENQNQGKLAESASYQAQLQQNLMYLAKIADAQPQGLTSSQVVSWTFLWFRINQYAFHLSELIGETLQMPPQSTMQQEQHVQSAQAAMAKQHPGFVAPKLPFHLNDQQQQQQKPEQPIYLQQQQLNQPQVGLRSAAPGGTYHGVQAGIGNNFMNIQGNIQDSSEDGVGEGFRNSAYGQH</sequence>
<proteinExistence type="inferred from homology"/>